<evidence type="ECO:0000256" key="3">
    <source>
        <dbReference type="ARBA" id="ARBA00023125"/>
    </source>
</evidence>
<keyword evidence="3" id="KW-0238">DNA-binding</keyword>
<dbReference type="CDD" id="cd05466">
    <property type="entry name" value="PBP2_LTTR_substrate"/>
    <property type="match status" value="1"/>
</dbReference>
<keyword evidence="2" id="KW-0805">Transcription regulation</keyword>
<dbReference type="PRINTS" id="PR00039">
    <property type="entry name" value="HTHLYSR"/>
</dbReference>
<protein>
    <submittedName>
        <fullName evidence="6">LysR family transcriptional regulator</fullName>
    </submittedName>
</protein>
<gene>
    <name evidence="6" type="ORF">KSB_79030</name>
</gene>
<keyword evidence="7" id="KW-1185">Reference proteome</keyword>
<dbReference type="Gene3D" id="3.40.190.290">
    <property type="match status" value="1"/>
</dbReference>
<proteinExistence type="inferred from homology"/>
<comment type="caution">
    <text evidence="6">The sequence shown here is derived from an EMBL/GenBank/DDBJ whole genome shotgun (WGS) entry which is preliminary data.</text>
</comment>
<evidence type="ECO:0000256" key="1">
    <source>
        <dbReference type="ARBA" id="ARBA00009437"/>
    </source>
</evidence>
<dbReference type="InterPro" id="IPR036390">
    <property type="entry name" value="WH_DNA-bd_sf"/>
</dbReference>
<dbReference type="Gene3D" id="1.10.10.10">
    <property type="entry name" value="Winged helix-like DNA-binding domain superfamily/Winged helix DNA-binding domain"/>
    <property type="match status" value="1"/>
</dbReference>
<dbReference type="EMBL" id="BNJG01000003">
    <property type="protein sequence ID" value="GHO59428.1"/>
    <property type="molecule type" value="Genomic_DNA"/>
</dbReference>
<dbReference type="PANTHER" id="PTHR30126:SF100">
    <property type="entry name" value="LYSR-FAMILY TRANSCRIPTIONAL REGULATOR"/>
    <property type="match status" value="1"/>
</dbReference>
<feature type="domain" description="HTH lysR-type" evidence="5">
    <location>
        <begin position="1"/>
        <end position="58"/>
    </location>
</feature>
<accession>A0ABQ3V393</accession>
<dbReference type="Pfam" id="PF03466">
    <property type="entry name" value="LysR_substrate"/>
    <property type="match status" value="1"/>
</dbReference>
<dbReference type="InterPro" id="IPR005119">
    <property type="entry name" value="LysR_subst-bd"/>
</dbReference>
<comment type="similarity">
    <text evidence="1">Belongs to the LysR transcriptional regulatory family.</text>
</comment>
<dbReference type="InterPro" id="IPR000847">
    <property type="entry name" value="LysR_HTH_N"/>
</dbReference>
<name>A0ABQ3V393_9CHLR</name>
<dbReference type="Proteomes" id="UP000654345">
    <property type="component" value="Unassembled WGS sequence"/>
</dbReference>
<dbReference type="Pfam" id="PF00126">
    <property type="entry name" value="HTH_1"/>
    <property type="match status" value="1"/>
</dbReference>
<sequence length="296" mass="32760">MDLRQLATFRVLAMTLNFHQAAQRLGYVQSTVTAQIQALEAELGARLFDRLGRHVTLTNAGERLLPYAEQLLKIAEEARQAVSEPQECTGTLTIGATETLCTYCLPAVLHQFRLSYPQVRLLFYPTPFSALRRLVTEGQVDLAFLMEKPLTAAALQAEPLLSESIYLVASPDHPFAQRSAISPSDLEDETILLTEAGCSYRTQFQHQLSAAGVQPATMLEFDSVEAIKQCALVGMGIAVLPAIVVATEISQGRLVVLPWSGEPICLVTQMIWHKQKWLSPTLQAFLQITRQILMQP</sequence>
<dbReference type="SUPFAM" id="SSF53850">
    <property type="entry name" value="Periplasmic binding protein-like II"/>
    <property type="match status" value="1"/>
</dbReference>
<reference evidence="6 7" key="1">
    <citation type="journal article" date="2021" name="Int. J. Syst. Evol. Microbiol.">
        <title>Reticulibacter mediterranei gen. nov., sp. nov., within the new family Reticulibacteraceae fam. nov., and Ktedonospora formicarum gen. nov., sp. nov., Ktedonobacter robiniae sp. nov., Dictyobacter formicarum sp. nov. and Dictyobacter arantiisoli sp. nov., belonging to the class Ktedonobacteria.</title>
        <authorList>
            <person name="Yabe S."/>
            <person name="Zheng Y."/>
            <person name="Wang C.M."/>
            <person name="Sakai Y."/>
            <person name="Abe K."/>
            <person name="Yokota A."/>
            <person name="Donadio S."/>
            <person name="Cavaletti L."/>
            <person name="Monciardini P."/>
        </authorList>
    </citation>
    <scope>NUCLEOTIDE SEQUENCE [LARGE SCALE GENOMIC DNA]</scope>
    <source>
        <strain evidence="6 7">SOSP1-30</strain>
    </source>
</reference>
<evidence type="ECO:0000313" key="7">
    <source>
        <dbReference type="Proteomes" id="UP000654345"/>
    </source>
</evidence>
<evidence type="ECO:0000256" key="2">
    <source>
        <dbReference type="ARBA" id="ARBA00023015"/>
    </source>
</evidence>
<dbReference type="PANTHER" id="PTHR30126">
    <property type="entry name" value="HTH-TYPE TRANSCRIPTIONAL REGULATOR"/>
    <property type="match status" value="1"/>
</dbReference>
<evidence type="ECO:0000313" key="6">
    <source>
        <dbReference type="EMBL" id="GHO59428.1"/>
    </source>
</evidence>
<dbReference type="SUPFAM" id="SSF46785">
    <property type="entry name" value="Winged helix' DNA-binding domain"/>
    <property type="match status" value="1"/>
</dbReference>
<organism evidence="6 7">
    <name type="scientific">Ktedonobacter robiniae</name>
    <dbReference type="NCBI Taxonomy" id="2778365"/>
    <lineage>
        <taxon>Bacteria</taxon>
        <taxon>Bacillati</taxon>
        <taxon>Chloroflexota</taxon>
        <taxon>Ktedonobacteria</taxon>
        <taxon>Ktedonobacterales</taxon>
        <taxon>Ktedonobacteraceae</taxon>
        <taxon>Ktedonobacter</taxon>
    </lineage>
</organism>
<dbReference type="InterPro" id="IPR036388">
    <property type="entry name" value="WH-like_DNA-bd_sf"/>
</dbReference>
<evidence type="ECO:0000259" key="5">
    <source>
        <dbReference type="PROSITE" id="PS50931"/>
    </source>
</evidence>
<dbReference type="RefSeq" id="WP_201375617.1">
    <property type="nucleotide sequence ID" value="NZ_BNJG01000003.1"/>
</dbReference>
<evidence type="ECO:0000256" key="4">
    <source>
        <dbReference type="ARBA" id="ARBA00023163"/>
    </source>
</evidence>
<keyword evidence="4" id="KW-0804">Transcription</keyword>
<dbReference type="PROSITE" id="PS50931">
    <property type="entry name" value="HTH_LYSR"/>
    <property type="match status" value="1"/>
</dbReference>